<gene>
    <name evidence="1" type="ORF">G2W53_017963</name>
</gene>
<organism evidence="1 2">
    <name type="scientific">Senna tora</name>
    <dbReference type="NCBI Taxonomy" id="362788"/>
    <lineage>
        <taxon>Eukaryota</taxon>
        <taxon>Viridiplantae</taxon>
        <taxon>Streptophyta</taxon>
        <taxon>Embryophyta</taxon>
        <taxon>Tracheophyta</taxon>
        <taxon>Spermatophyta</taxon>
        <taxon>Magnoliopsida</taxon>
        <taxon>eudicotyledons</taxon>
        <taxon>Gunneridae</taxon>
        <taxon>Pentapetalae</taxon>
        <taxon>rosids</taxon>
        <taxon>fabids</taxon>
        <taxon>Fabales</taxon>
        <taxon>Fabaceae</taxon>
        <taxon>Caesalpinioideae</taxon>
        <taxon>Cassia clade</taxon>
        <taxon>Senna</taxon>
    </lineage>
</organism>
<sequence>MVLGFDGWKWSSRPQQWTKSILLSFDDGDPLPSM</sequence>
<comment type="caution">
    <text evidence="1">The sequence shown here is derived from an EMBL/GenBank/DDBJ whole genome shotgun (WGS) entry which is preliminary data.</text>
</comment>
<dbReference type="AlphaFoldDB" id="A0A834TZN7"/>
<keyword evidence="2" id="KW-1185">Reference proteome</keyword>
<name>A0A834TZN7_9FABA</name>
<evidence type="ECO:0000313" key="1">
    <source>
        <dbReference type="EMBL" id="KAF7826799.1"/>
    </source>
</evidence>
<protein>
    <submittedName>
        <fullName evidence="1">Uncharacterized protein</fullName>
    </submittedName>
</protein>
<accession>A0A834TZN7</accession>
<dbReference type="Proteomes" id="UP000634136">
    <property type="component" value="Unassembled WGS sequence"/>
</dbReference>
<evidence type="ECO:0000313" key="2">
    <source>
        <dbReference type="Proteomes" id="UP000634136"/>
    </source>
</evidence>
<reference evidence="1" key="1">
    <citation type="submission" date="2020-09" db="EMBL/GenBank/DDBJ databases">
        <title>Genome-Enabled Discovery of Anthraquinone Biosynthesis in Senna tora.</title>
        <authorList>
            <person name="Kang S.-H."/>
            <person name="Pandey R.P."/>
            <person name="Lee C.-M."/>
            <person name="Sim J.-S."/>
            <person name="Jeong J.-T."/>
            <person name="Choi B.-S."/>
            <person name="Jung M."/>
            <person name="Ginzburg D."/>
            <person name="Zhao K."/>
            <person name="Won S.Y."/>
            <person name="Oh T.-J."/>
            <person name="Yu Y."/>
            <person name="Kim N.-H."/>
            <person name="Lee O.R."/>
            <person name="Lee T.-H."/>
            <person name="Bashyal P."/>
            <person name="Kim T.-S."/>
            <person name="Lee W.-H."/>
            <person name="Kawkins C."/>
            <person name="Kim C.-K."/>
            <person name="Kim J.S."/>
            <person name="Ahn B.O."/>
            <person name="Rhee S.Y."/>
            <person name="Sohng J.K."/>
        </authorList>
    </citation>
    <scope>NUCLEOTIDE SEQUENCE</scope>
    <source>
        <tissue evidence="1">Leaf</tissue>
    </source>
</reference>
<proteinExistence type="predicted"/>
<dbReference type="EMBL" id="JAAIUW010000006">
    <property type="protein sequence ID" value="KAF7826799.1"/>
    <property type="molecule type" value="Genomic_DNA"/>
</dbReference>